<dbReference type="InterPro" id="IPR008816">
    <property type="entry name" value="Gly_zipper_2TM_dom"/>
</dbReference>
<reference evidence="8 9" key="1">
    <citation type="submission" date="2018-05" db="EMBL/GenBank/DDBJ databases">
        <title>Draft Genome Sequences for a Diverse set of 7 Haemophilus Species.</title>
        <authorList>
            <person name="Nichols M."/>
            <person name="Topaz N."/>
            <person name="Wang X."/>
            <person name="Wang X."/>
            <person name="Boxrud D."/>
        </authorList>
    </citation>
    <scope>NUCLEOTIDE SEQUENCE [LARGE SCALE GENOMIC DNA]</scope>
    <source>
        <strain evidence="8 9">C2002001239</strain>
    </source>
</reference>
<dbReference type="PROSITE" id="PS51257">
    <property type="entry name" value="PROKAR_LIPOPROTEIN"/>
    <property type="match status" value="1"/>
</dbReference>
<name>A0A369YDR8_9PAST</name>
<dbReference type="AlphaFoldDB" id="A0A369YDR8"/>
<accession>A0A369YDR8</accession>
<dbReference type="RefSeq" id="WP_007525791.1">
    <property type="nucleotide sequence ID" value="NZ_CAURJL010000011.1"/>
</dbReference>
<dbReference type="Proteomes" id="UP000253872">
    <property type="component" value="Unassembled WGS sequence"/>
</dbReference>
<feature type="chain" id="PRO_5016654351" evidence="6">
    <location>
        <begin position="18"/>
        <end position="154"/>
    </location>
</feature>
<dbReference type="PANTHER" id="PTHR35603:SF1">
    <property type="entry name" value="OUTER MEMBRANE LIPOPROTEIN SLYB"/>
    <property type="match status" value="1"/>
</dbReference>
<dbReference type="PANTHER" id="PTHR35603">
    <property type="match status" value="1"/>
</dbReference>
<evidence type="ECO:0000313" key="9">
    <source>
        <dbReference type="Proteomes" id="UP000253872"/>
    </source>
</evidence>
<dbReference type="GO" id="GO:0009279">
    <property type="term" value="C:cell outer membrane"/>
    <property type="evidence" value="ECO:0007669"/>
    <property type="project" value="UniProtKB-SubCell"/>
</dbReference>
<evidence type="ECO:0000259" key="7">
    <source>
        <dbReference type="Pfam" id="PF05433"/>
    </source>
</evidence>
<dbReference type="Pfam" id="PF05433">
    <property type="entry name" value="Rick_17kDa_Anti"/>
    <property type="match status" value="1"/>
</dbReference>
<feature type="signal peptide" evidence="6">
    <location>
        <begin position="1"/>
        <end position="17"/>
    </location>
</feature>
<keyword evidence="4" id="KW-0564">Palmitate</keyword>
<evidence type="ECO:0000256" key="5">
    <source>
        <dbReference type="ARBA" id="ARBA00023288"/>
    </source>
</evidence>
<evidence type="ECO:0000256" key="1">
    <source>
        <dbReference type="ARBA" id="ARBA00004459"/>
    </source>
</evidence>
<keyword evidence="3" id="KW-0472">Membrane</keyword>
<organism evidence="8 9">
    <name type="scientific">Haemophilus sputorum</name>
    <dbReference type="NCBI Taxonomy" id="1078480"/>
    <lineage>
        <taxon>Bacteria</taxon>
        <taxon>Pseudomonadati</taxon>
        <taxon>Pseudomonadota</taxon>
        <taxon>Gammaproteobacteria</taxon>
        <taxon>Pasteurellales</taxon>
        <taxon>Pasteurellaceae</taxon>
        <taxon>Haemophilus</taxon>
    </lineage>
</organism>
<comment type="caution">
    <text evidence="8">The sequence shown here is derived from an EMBL/GenBank/DDBJ whole genome shotgun (WGS) entry which is preliminary data.</text>
</comment>
<dbReference type="EMBL" id="QEPN01000007">
    <property type="protein sequence ID" value="RDE70559.1"/>
    <property type="molecule type" value="Genomic_DNA"/>
</dbReference>
<gene>
    <name evidence="8" type="ORF">DPV93_08515</name>
</gene>
<proteinExistence type="predicted"/>
<evidence type="ECO:0000256" key="4">
    <source>
        <dbReference type="ARBA" id="ARBA00023139"/>
    </source>
</evidence>
<sequence length="154" mass="15413">MKKLGLATALLSSLVMAGCAQTDIYSGSVYSGQQAKEARSISYGTIVSVRDVKIQAESPGVIGSVGGGVLGGIAGSTVGGGTGRAIASAVGAIAGAMAGSTIEEKANQVSSLEMVIRKDDGKEIVVVQKKEDGFVAGKRVRIVGSNADLNVSLL</sequence>
<evidence type="ECO:0000313" key="8">
    <source>
        <dbReference type="EMBL" id="RDE70559.1"/>
    </source>
</evidence>
<comment type="subcellular location">
    <subcellularLocation>
        <location evidence="1">Cell outer membrane</location>
        <topology evidence="1">Lipid-anchor</topology>
    </subcellularLocation>
</comment>
<protein>
    <submittedName>
        <fullName evidence="8">Glycine zipper 2TM domain-containing protein</fullName>
    </submittedName>
</protein>
<evidence type="ECO:0000256" key="3">
    <source>
        <dbReference type="ARBA" id="ARBA00023136"/>
    </source>
</evidence>
<dbReference type="STRING" id="1035839.GCA_000238795_01699"/>
<keyword evidence="2 6" id="KW-0732">Signal</keyword>
<feature type="domain" description="Glycine zipper 2TM" evidence="7">
    <location>
        <begin position="62"/>
        <end position="103"/>
    </location>
</feature>
<keyword evidence="5" id="KW-0449">Lipoprotein</keyword>
<evidence type="ECO:0000256" key="2">
    <source>
        <dbReference type="ARBA" id="ARBA00022729"/>
    </source>
</evidence>
<evidence type="ECO:0000256" key="6">
    <source>
        <dbReference type="SAM" id="SignalP"/>
    </source>
</evidence>
<dbReference type="InterPro" id="IPR051407">
    <property type="entry name" value="Bact_OM_lipoprot/Surf_antigen"/>
</dbReference>